<sequence>RHKGRMTARSDGQTAEAQQQRYGLTETSSGSTADAGDLTVAERQTRSDEISSDERDLMTADGSDGNLVGQARFDGIGRDLIESRWTSESGRKSQWQARSDDRKRARFDDSEQEQMRSGKESQRTSKIRR</sequence>
<evidence type="ECO:0000313" key="3">
    <source>
        <dbReference type="Proteomes" id="UP001642487"/>
    </source>
</evidence>
<evidence type="ECO:0000313" key="2">
    <source>
        <dbReference type="EMBL" id="CAK9319476.1"/>
    </source>
</evidence>
<feature type="non-terminal residue" evidence="2">
    <location>
        <position position="1"/>
    </location>
</feature>
<dbReference type="Proteomes" id="UP001642487">
    <property type="component" value="Chromosome 4"/>
</dbReference>
<feature type="compositionally biased region" description="Basic and acidic residues" evidence="1">
    <location>
        <begin position="43"/>
        <end position="58"/>
    </location>
</feature>
<evidence type="ECO:0000256" key="1">
    <source>
        <dbReference type="SAM" id="MobiDB-lite"/>
    </source>
</evidence>
<accession>A0ABP0YK63</accession>
<gene>
    <name evidence="2" type="ORF">CITCOLO1_LOCUS11482</name>
</gene>
<feature type="region of interest" description="Disordered" evidence="1">
    <location>
        <begin position="1"/>
        <end position="70"/>
    </location>
</feature>
<organism evidence="2 3">
    <name type="scientific">Citrullus colocynthis</name>
    <name type="common">colocynth</name>
    <dbReference type="NCBI Taxonomy" id="252529"/>
    <lineage>
        <taxon>Eukaryota</taxon>
        <taxon>Viridiplantae</taxon>
        <taxon>Streptophyta</taxon>
        <taxon>Embryophyta</taxon>
        <taxon>Tracheophyta</taxon>
        <taxon>Spermatophyta</taxon>
        <taxon>Magnoliopsida</taxon>
        <taxon>eudicotyledons</taxon>
        <taxon>Gunneridae</taxon>
        <taxon>Pentapetalae</taxon>
        <taxon>rosids</taxon>
        <taxon>fabids</taxon>
        <taxon>Cucurbitales</taxon>
        <taxon>Cucurbitaceae</taxon>
        <taxon>Benincaseae</taxon>
        <taxon>Citrullus</taxon>
    </lineage>
</organism>
<reference evidence="2 3" key="1">
    <citation type="submission" date="2024-03" db="EMBL/GenBank/DDBJ databases">
        <authorList>
            <person name="Gkanogiannis A."/>
            <person name="Becerra Lopez-Lavalle L."/>
        </authorList>
    </citation>
    <scope>NUCLEOTIDE SEQUENCE [LARGE SCALE GENOMIC DNA]</scope>
</reference>
<dbReference type="EMBL" id="OZ021738">
    <property type="protein sequence ID" value="CAK9319476.1"/>
    <property type="molecule type" value="Genomic_DNA"/>
</dbReference>
<feature type="compositionally biased region" description="Basic and acidic residues" evidence="1">
    <location>
        <begin position="98"/>
        <end position="123"/>
    </location>
</feature>
<feature type="region of interest" description="Disordered" evidence="1">
    <location>
        <begin position="84"/>
        <end position="129"/>
    </location>
</feature>
<feature type="compositionally biased region" description="Polar residues" evidence="1">
    <location>
        <begin position="10"/>
        <end position="32"/>
    </location>
</feature>
<proteinExistence type="predicted"/>
<keyword evidence="3" id="KW-1185">Reference proteome</keyword>
<feature type="compositionally biased region" description="Polar residues" evidence="1">
    <location>
        <begin position="84"/>
        <end position="97"/>
    </location>
</feature>
<name>A0ABP0YK63_9ROSI</name>
<protein>
    <submittedName>
        <fullName evidence="2">Uncharacterized protein</fullName>
    </submittedName>
</protein>